<name>A0A9D2DDI3_9BACT</name>
<comment type="caution">
    <text evidence="1">The sequence shown here is derived from an EMBL/GenBank/DDBJ whole genome shotgun (WGS) entry which is preliminary data.</text>
</comment>
<evidence type="ECO:0000313" key="2">
    <source>
        <dbReference type="Proteomes" id="UP000824014"/>
    </source>
</evidence>
<reference evidence="1" key="2">
    <citation type="submission" date="2021-04" db="EMBL/GenBank/DDBJ databases">
        <authorList>
            <person name="Gilroy R."/>
        </authorList>
    </citation>
    <scope>NUCLEOTIDE SEQUENCE</scope>
    <source>
        <strain evidence="1">ChiHjej11B10-19426</strain>
    </source>
</reference>
<gene>
    <name evidence="1" type="ORF">H9816_04055</name>
</gene>
<protein>
    <submittedName>
        <fullName evidence="1">Uncharacterized protein</fullName>
    </submittedName>
</protein>
<dbReference type="AlphaFoldDB" id="A0A9D2DDI3"/>
<dbReference type="Proteomes" id="UP000824014">
    <property type="component" value="Unassembled WGS sequence"/>
</dbReference>
<dbReference type="EMBL" id="DXCC01000012">
    <property type="protein sequence ID" value="HIZ15066.1"/>
    <property type="molecule type" value="Genomic_DNA"/>
</dbReference>
<accession>A0A9D2DDI3</accession>
<organism evidence="1 2">
    <name type="scientific">Candidatus Tidjanibacter faecipullorum</name>
    <dbReference type="NCBI Taxonomy" id="2838766"/>
    <lineage>
        <taxon>Bacteria</taxon>
        <taxon>Pseudomonadati</taxon>
        <taxon>Bacteroidota</taxon>
        <taxon>Bacteroidia</taxon>
        <taxon>Bacteroidales</taxon>
        <taxon>Rikenellaceae</taxon>
        <taxon>Tidjanibacter</taxon>
    </lineage>
</organism>
<evidence type="ECO:0000313" key="1">
    <source>
        <dbReference type="EMBL" id="HIZ15066.1"/>
    </source>
</evidence>
<sequence>MARSEVREAIVAAVVEVQQARRAARQLPDHAQVIADGLVERVAGVCSRPEFYEALEELAGAGVVQVGRTIRDTYVRMAE</sequence>
<proteinExistence type="predicted"/>
<reference evidence="1" key="1">
    <citation type="journal article" date="2021" name="PeerJ">
        <title>Extensive microbial diversity within the chicken gut microbiome revealed by metagenomics and culture.</title>
        <authorList>
            <person name="Gilroy R."/>
            <person name="Ravi A."/>
            <person name="Getino M."/>
            <person name="Pursley I."/>
            <person name="Horton D.L."/>
            <person name="Alikhan N.F."/>
            <person name="Baker D."/>
            <person name="Gharbi K."/>
            <person name="Hall N."/>
            <person name="Watson M."/>
            <person name="Adriaenssens E.M."/>
            <person name="Foster-Nyarko E."/>
            <person name="Jarju S."/>
            <person name="Secka A."/>
            <person name="Antonio M."/>
            <person name="Oren A."/>
            <person name="Chaudhuri R.R."/>
            <person name="La Ragione R."/>
            <person name="Hildebrand F."/>
            <person name="Pallen M.J."/>
        </authorList>
    </citation>
    <scope>NUCLEOTIDE SEQUENCE</scope>
    <source>
        <strain evidence="1">ChiHjej11B10-19426</strain>
    </source>
</reference>